<comment type="caution">
    <text evidence="1">The sequence shown here is derived from an EMBL/GenBank/DDBJ whole genome shotgun (WGS) entry which is preliminary data.</text>
</comment>
<evidence type="ECO:0000313" key="1">
    <source>
        <dbReference type="EMBL" id="MEH7829864.1"/>
    </source>
</evidence>
<name>A0ABU8BYT0_9RHOB</name>
<organism evidence="1 2">
    <name type="scientific">Gemmobacter denitrificans</name>
    <dbReference type="NCBI Taxonomy" id="3123040"/>
    <lineage>
        <taxon>Bacteria</taxon>
        <taxon>Pseudomonadati</taxon>
        <taxon>Pseudomonadota</taxon>
        <taxon>Alphaproteobacteria</taxon>
        <taxon>Rhodobacterales</taxon>
        <taxon>Paracoccaceae</taxon>
        <taxon>Gemmobacter</taxon>
    </lineage>
</organism>
<reference evidence="1" key="1">
    <citation type="submission" date="2024-02" db="EMBL/GenBank/DDBJ databases">
        <title>Genome sequences of strain Gemmobacter sp. JM10B15.</title>
        <authorList>
            <person name="Zhang M."/>
        </authorList>
    </citation>
    <scope>NUCLEOTIDE SEQUENCE</scope>
    <source>
        <strain evidence="1">JM10B15</strain>
    </source>
</reference>
<accession>A0ABU8BYT0</accession>
<sequence length="111" mass="12519">MKIIRSFEPGDRYRFDFDLCTCARGWAQVDTAQDASWFGTWASPAERTILNFAEGDVTRTVCDTDEEFAAALREIDRWNRDHGYGPARIDPGFDPALKAAFEAVGLAEMLH</sequence>
<evidence type="ECO:0000313" key="2">
    <source>
        <dbReference type="Proteomes" id="UP001431963"/>
    </source>
</evidence>
<gene>
    <name evidence="1" type="ORF">V6590_17070</name>
</gene>
<evidence type="ECO:0008006" key="3">
    <source>
        <dbReference type="Google" id="ProtNLM"/>
    </source>
</evidence>
<proteinExistence type="predicted"/>
<dbReference type="RefSeq" id="WP_335424891.1">
    <property type="nucleotide sequence ID" value="NZ_JBALHR010000013.1"/>
</dbReference>
<keyword evidence="2" id="KW-1185">Reference proteome</keyword>
<protein>
    <recommendedName>
        <fullName evidence="3">Large polyvalent protein associated domain-containing protein</fullName>
    </recommendedName>
</protein>
<dbReference type="EMBL" id="JBALHR010000013">
    <property type="protein sequence ID" value="MEH7829864.1"/>
    <property type="molecule type" value="Genomic_DNA"/>
</dbReference>
<dbReference type="Proteomes" id="UP001431963">
    <property type="component" value="Unassembled WGS sequence"/>
</dbReference>